<keyword evidence="4" id="KW-1185">Reference proteome</keyword>
<feature type="compositionally biased region" description="Polar residues" evidence="1">
    <location>
        <begin position="1"/>
        <end position="15"/>
    </location>
</feature>
<dbReference type="Proteomes" id="UP000627369">
    <property type="component" value="Unassembled WGS sequence"/>
</dbReference>
<organism evidence="3 4">
    <name type="scientific">Promicromonospora soli</name>
    <dbReference type="NCBI Taxonomy" id="2035533"/>
    <lineage>
        <taxon>Bacteria</taxon>
        <taxon>Bacillati</taxon>
        <taxon>Actinomycetota</taxon>
        <taxon>Actinomycetes</taxon>
        <taxon>Micrococcales</taxon>
        <taxon>Promicromonosporaceae</taxon>
        <taxon>Promicromonospora</taxon>
    </lineage>
</organism>
<comment type="caution">
    <text evidence="3">The sequence shown here is derived from an EMBL/GenBank/DDBJ whole genome shotgun (WGS) entry which is preliminary data.</text>
</comment>
<gene>
    <name evidence="3" type="ORF">GCM10017772_26310</name>
</gene>
<dbReference type="Pfam" id="PF04167">
    <property type="entry name" value="DUF402"/>
    <property type="match status" value="1"/>
</dbReference>
<dbReference type="RefSeq" id="WP_189669692.1">
    <property type="nucleotide sequence ID" value="NZ_BNAS01000003.1"/>
</dbReference>
<accession>A0A919FWQ1</accession>
<sequence length="204" mass="22878">MSAQQPADQGVSESLPTEPGTPVRVRFRKWDGTPHWVFHAVHLGSDEHGQWVGYQPGTRFARPGAKYTARGPGVGFFGPGGWTPLLYRDHPYRMRLYIDLSTVPEWRRLPDGDNRAAFEVTAVDLDLDVIGFEDEAAEPRGQFFIDDEDELAEHAVTMSYPPSLVEQVRADADTLLAAVRAGEPPYDGATAERWFEVLDRLARR</sequence>
<evidence type="ECO:0000259" key="2">
    <source>
        <dbReference type="Pfam" id="PF04167"/>
    </source>
</evidence>
<reference evidence="3" key="1">
    <citation type="journal article" date="2014" name="Int. J. Syst. Evol. Microbiol.">
        <title>Complete genome sequence of Corynebacterium casei LMG S-19264T (=DSM 44701T), isolated from a smear-ripened cheese.</title>
        <authorList>
            <consortium name="US DOE Joint Genome Institute (JGI-PGF)"/>
            <person name="Walter F."/>
            <person name="Albersmeier A."/>
            <person name="Kalinowski J."/>
            <person name="Ruckert C."/>
        </authorList>
    </citation>
    <scope>NUCLEOTIDE SEQUENCE</scope>
    <source>
        <strain evidence="3">CGMCC 4.7398</strain>
    </source>
</reference>
<dbReference type="InterPro" id="IPR035930">
    <property type="entry name" value="FomD-like_sf"/>
</dbReference>
<dbReference type="AlphaFoldDB" id="A0A919FWQ1"/>
<dbReference type="Gene3D" id="2.40.380.10">
    <property type="entry name" value="FomD-like"/>
    <property type="match status" value="1"/>
</dbReference>
<dbReference type="EMBL" id="BNAS01000003">
    <property type="protein sequence ID" value="GHH73791.1"/>
    <property type="molecule type" value="Genomic_DNA"/>
</dbReference>
<evidence type="ECO:0000313" key="4">
    <source>
        <dbReference type="Proteomes" id="UP000627369"/>
    </source>
</evidence>
<name>A0A919FWQ1_9MICO</name>
<feature type="domain" description="DUF402" evidence="2">
    <location>
        <begin position="55"/>
        <end position="183"/>
    </location>
</feature>
<evidence type="ECO:0000256" key="1">
    <source>
        <dbReference type="SAM" id="MobiDB-lite"/>
    </source>
</evidence>
<dbReference type="InterPro" id="IPR007295">
    <property type="entry name" value="DUF402"/>
</dbReference>
<dbReference type="SUPFAM" id="SSF159234">
    <property type="entry name" value="FomD-like"/>
    <property type="match status" value="1"/>
</dbReference>
<reference evidence="3" key="2">
    <citation type="submission" date="2020-09" db="EMBL/GenBank/DDBJ databases">
        <authorList>
            <person name="Sun Q."/>
            <person name="Zhou Y."/>
        </authorList>
    </citation>
    <scope>NUCLEOTIDE SEQUENCE</scope>
    <source>
        <strain evidence="3">CGMCC 4.7398</strain>
    </source>
</reference>
<feature type="region of interest" description="Disordered" evidence="1">
    <location>
        <begin position="1"/>
        <end position="22"/>
    </location>
</feature>
<evidence type="ECO:0000313" key="3">
    <source>
        <dbReference type="EMBL" id="GHH73791.1"/>
    </source>
</evidence>
<protein>
    <recommendedName>
        <fullName evidence="2">DUF402 domain-containing protein</fullName>
    </recommendedName>
</protein>
<proteinExistence type="predicted"/>